<gene>
    <name evidence="2" type="ORF">OJF2_56010</name>
</gene>
<accession>A0A5B9W8R1</accession>
<dbReference type="EMBL" id="CP042997">
    <property type="protein sequence ID" value="QEH37016.1"/>
    <property type="molecule type" value="Genomic_DNA"/>
</dbReference>
<proteinExistence type="predicted"/>
<name>A0A5B9W8R1_9BACT</name>
<dbReference type="Proteomes" id="UP000324233">
    <property type="component" value="Chromosome"/>
</dbReference>
<dbReference type="KEGG" id="agv:OJF2_56010"/>
<dbReference type="AlphaFoldDB" id="A0A5B9W8R1"/>
<feature type="region of interest" description="Disordered" evidence="1">
    <location>
        <begin position="113"/>
        <end position="161"/>
    </location>
</feature>
<evidence type="ECO:0000256" key="1">
    <source>
        <dbReference type="SAM" id="MobiDB-lite"/>
    </source>
</evidence>
<evidence type="ECO:0000313" key="2">
    <source>
        <dbReference type="EMBL" id="QEH37016.1"/>
    </source>
</evidence>
<evidence type="ECO:0000313" key="3">
    <source>
        <dbReference type="Proteomes" id="UP000324233"/>
    </source>
</evidence>
<organism evidence="2 3">
    <name type="scientific">Aquisphaera giovannonii</name>
    <dbReference type="NCBI Taxonomy" id="406548"/>
    <lineage>
        <taxon>Bacteria</taxon>
        <taxon>Pseudomonadati</taxon>
        <taxon>Planctomycetota</taxon>
        <taxon>Planctomycetia</taxon>
        <taxon>Isosphaerales</taxon>
        <taxon>Isosphaeraceae</taxon>
        <taxon>Aquisphaera</taxon>
    </lineage>
</organism>
<feature type="region of interest" description="Disordered" evidence="1">
    <location>
        <begin position="43"/>
        <end position="64"/>
    </location>
</feature>
<sequence length="161" mass="16813">MNAATARSISFPPTSKKSLCPAPSITSVSTGFRAALTSSSCMENGTRGSIRPWPSRTGHSRPGSLARLSNLCRSRKGGTGHGAGTNVRAIPFVFVKALKAKTPAIGWRAAASMATAPPSDQPPATMRESGKPRAWRKASTASAVSLQPNSEGLPPLMPYPR</sequence>
<reference evidence="2 3" key="1">
    <citation type="submission" date="2019-08" db="EMBL/GenBank/DDBJ databases">
        <title>Deep-cultivation of Planctomycetes and their phenomic and genomic characterization uncovers novel biology.</title>
        <authorList>
            <person name="Wiegand S."/>
            <person name="Jogler M."/>
            <person name="Boedeker C."/>
            <person name="Pinto D."/>
            <person name="Vollmers J."/>
            <person name="Rivas-Marin E."/>
            <person name="Kohn T."/>
            <person name="Peeters S.H."/>
            <person name="Heuer A."/>
            <person name="Rast P."/>
            <person name="Oberbeckmann S."/>
            <person name="Bunk B."/>
            <person name="Jeske O."/>
            <person name="Meyerdierks A."/>
            <person name="Storesund J.E."/>
            <person name="Kallscheuer N."/>
            <person name="Luecker S."/>
            <person name="Lage O.M."/>
            <person name="Pohl T."/>
            <person name="Merkel B.J."/>
            <person name="Hornburger P."/>
            <person name="Mueller R.-W."/>
            <person name="Bruemmer F."/>
            <person name="Labrenz M."/>
            <person name="Spormann A.M."/>
            <person name="Op den Camp H."/>
            <person name="Overmann J."/>
            <person name="Amann R."/>
            <person name="Jetten M.S.M."/>
            <person name="Mascher T."/>
            <person name="Medema M.H."/>
            <person name="Devos D.P."/>
            <person name="Kaster A.-K."/>
            <person name="Ovreas L."/>
            <person name="Rohde M."/>
            <person name="Galperin M.Y."/>
            <person name="Jogler C."/>
        </authorList>
    </citation>
    <scope>NUCLEOTIDE SEQUENCE [LARGE SCALE GENOMIC DNA]</scope>
    <source>
        <strain evidence="2 3">OJF2</strain>
    </source>
</reference>
<protein>
    <submittedName>
        <fullName evidence="2">Uncharacterized protein</fullName>
    </submittedName>
</protein>
<keyword evidence="3" id="KW-1185">Reference proteome</keyword>
<feature type="compositionally biased region" description="Polar residues" evidence="1">
    <location>
        <begin position="139"/>
        <end position="150"/>
    </location>
</feature>